<dbReference type="EMBL" id="BMAU01021404">
    <property type="protein sequence ID" value="GFY32688.1"/>
    <property type="molecule type" value="Genomic_DNA"/>
</dbReference>
<gene>
    <name evidence="1" type="ORF">TNCV_4637941</name>
</gene>
<keyword evidence="2" id="KW-1185">Reference proteome</keyword>
<dbReference type="Proteomes" id="UP000887159">
    <property type="component" value="Unassembled WGS sequence"/>
</dbReference>
<reference evidence="1" key="1">
    <citation type="submission" date="2020-08" db="EMBL/GenBank/DDBJ databases">
        <title>Multicomponent nature underlies the extraordinary mechanical properties of spider dragline silk.</title>
        <authorList>
            <person name="Kono N."/>
            <person name="Nakamura H."/>
            <person name="Mori M."/>
            <person name="Yoshida Y."/>
            <person name="Ohtoshi R."/>
            <person name="Malay A.D."/>
            <person name="Moran D.A.P."/>
            <person name="Tomita M."/>
            <person name="Numata K."/>
            <person name="Arakawa K."/>
        </authorList>
    </citation>
    <scope>NUCLEOTIDE SEQUENCE</scope>
</reference>
<dbReference type="AlphaFoldDB" id="A0A8X7BIS9"/>
<evidence type="ECO:0000313" key="2">
    <source>
        <dbReference type="Proteomes" id="UP000887159"/>
    </source>
</evidence>
<comment type="caution">
    <text evidence="1">The sequence shown here is derived from an EMBL/GenBank/DDBJ whole genome shotgun (WGS) entry which is preliminary data.</text>
</comment>
<organism evidence="1 2">
    <name type="scientific">Trichonephila clavipes</name>
    <name type="common">Golden silk orbweaver</name>
    <name type="synonym">Nephila clavipes</name>
    <dbReference type="NCBI Taxonomy" id="2585209"/>
    <lineage>
        <taxon>Eukaryota</taxon>
        <taxon>Metazoa</taxon>
        <taxon>Ecdysozoa</taxon>
        <taxon>Arthropoda</taxon>
        <taxon>Chelicerata</taxon>
        <taxon>Arachnida</taxon>
        <taxon>Araneae</taxon>
        <taxon>Araneomorphae</taxon>
        <taxon>Entelegynae</taxon>
        <taxon>Araneoidea</taxon>
        <taxon>Nephilidae</taxon>
        <taxon>Trichonephila</taxon>
    </lineage>
</organism>
<sequence>MGRLIPASVLFYCTKSSDHDICKSDEKCGTKEEVPCSKAVAVYNEVKGGVDCFNQRRKIPNKICKKVPEPSAPLTYLEIFSRTKHQNKTTWITPEHPWYQCSRSGGSVAHAGHACSHSRVPRAHQAGLSRRSLAGVGLSESVRCHGPGLALLTNGGRQQQQTQRIALARQLIDGYSSRKTKGCIVLDSKQKSVRFCMMCA</sequence>
<accession>A0A8X7BIS9</accession>
<name>A0A8X7BIS9_TRICX</name>
<protein>
    <submittedName>
        <fullName evidence="1">Uncharacterized protein</fullName>
    </submittedName>
</protein>
<evidence type="ECO:0000313" key="1">
    <source>
        <dbReference type="EMBL" id="GFY32688.1"/>
    </source>
</evidence>
<proteinExistence type="predicted"/>